<dbReference type="OrthoDB" id="1726119at2759"/>
<dbReference type="eggNOG" id="KOG0624">
    <property type="taxonomic scope" value="Eukaryota"/>
</dbReference>
<dbReference type="CDD" id="cd06257">
    <property type="entry name" value="DnaJ"/>
    <property type="match status" value="1"/>
</dbReference>
<dbReference type="GO" id="GO:0034975">
    <property type="term" value="P:protein folding in endoplasmic reticulum"/>
    <property type="evidence" value="ECO:0007669"/>
    <property type="project" value="TreeGrafter"/>
</dbReference>
<dbReference type="PROSITE" id="PS50076">
    <property type="entry name" value="DNAJ_2"/>
    <property type="match status" value="1"/>
</dbReference>
<sequence>MRLISTTTSLLLLLAPHRILADNTASGSGTSTEIPSTAAPTATESSTQESQTPQLKPLITRANVLLSAGQFADAARTYSEALELAPNDYLLYFKRATAYLSSNRHAPALEDFDTVLRLTDGNFDGAVIAKAKIYAKEGRWTESKAALVDYSKRVPGDKSAQDLMFAVNDSEIATKKAASAQKAGKWEACIESATLALQTAVYSSSLRQQRADCALAAGDVEQAIADMTRLTHLGITSTPLLLRISALSYFLSPASPQGLATLKQCLHYDPDSKPCKAAHRQLKALDKQFKQLEDAGEDWRKIVKIVTQENTGLAAKFDQVMNDILKTVEPPLPTSIHPSKSSQRRAQIWRAACKAYVQLNDVRKGEKWCAEVLRMDPEDVDGLVGSGEAAIKNEEWEEAVRLFDRAFNASGKSSHDIHGRLQRAQRLLKQAKKKDYYKVLGVGRDADPKTIKKAYRKAAMNAHPDKGGNEAKMAAVNEAYEVLSNPELKQRYDNGDDPNDPESQHGGHPFQGQPFFFNQGGREFRNGFPGGGFAGGFPGGGNFEFKF</sequence>
<dbReference type="SMART" id="SM00028">
    <property type="entry name" value="TPR"/>
    <property type="match status" value="4"/>
</dbReference>
<comment type="caution">
    <text evidence="8">The sequence shown here is derived from an EMBL/GenBank/DDBJ whole genome shotgun (WGS) entry which is preliminary data.</text>
</comment>
<dbReference type="GO" id="GO:0005783">
    <property type="term" value="C:endoplasmic reticulum"/>
    <property type="evidence" value="ECO:0007669"/>
    <property type="project" value="UniProtKB-SubCell"/>
</dbReference>
<dbReference type="PROSITE" id="PS50005">
    <property type="entry name" value="TPR"/>
    <property type="match status" value="1"/>
</dbReference>
<feature type="chain" id="PRO_5003469219" evidence="6">
    <location>
        <begin position="22"/>
        <end position="547"/>
    </location>
</feature>
<dbReference type="GO" id="GO:0051787">
    <property type="term" value="F:misfolded protein binding"/>
    <property type="evidence" value="ECO:0007669"/>
    <property type="project" value="TreeGrafter"/>
</dbReference>
<accession>G4TWZ2</accession>
<evidence type="ECO:0000313" key="9">
    <source>
        <dbReference type="Proteomes" id="UP000007148"/>
    </source>
</evidence>
<dbReference type="Gene3D" id="1.25.40.10">
    <property type="entry name" value="Tetratricopeptide repeat domain"/>
    <property type="match status" value="1"/>
</dbReference>
<evidence type="ECO:0000256" key="5">
    <source>
        <dbReference type="SAM" id="MobiDB-lite"/>
    </source>
</evidence>
<evidence type="ECO:0000256" key="3">
    <source>
        <dbReference type="ARBA" id="ARBA00022824"/>
    </source>
</evidence>
<keyword evidence="3" id="KW-0256">Endoplasmic reticulum</keyword>
<evidence type="ECO:0000256" key="6">
    <source>
        <dbReference type="SAM" id="SignalP"/>
    </source>
</evidence>
<feature type="region of interest" description="Disordered" evidence="5">
    <location>
        <begin position="489"/>
        <end position="521"/>
    </location>
</feature>
<dbReference type="Gene3D" id="1.10.287.110">
    <property type="entry name" value="DnaJ domain"/>
    <property type="match status" value="1"/>
</dbReference>
<dbReference type="Pfam" id="PF13432">
    <property type="entry name" value="TPR_16"/>
    <property type="match status" value="2"/>
</dbReference>
<dbReference type="InterPro" id="IPR019734">
    <property type="entry name" value="TPR_rpt"/>
</dbReference>
<keyword evidence="4" id="KW-0802">TPR repeat</keyword>
<dbReference type="InParanoid" id="G4TWZ2"/>
<dbReference type="PRINTS" id="PR00625">
    <property type="entry name" value="JDOMAIN"/>
</dbReference>
<dbReference type="PANTHER" id="PTHR44140">
    <property type="entry name" value="LD25575P"/>
    <property type="match status" value="1"/>
</dbReference>
<dbReference type="InterPro" id="IPR051727">
    <property type="entry name" value="DnaJ_C3_Co-chaperones"/>
</dbReference>
<reference evidence="8 9" key="1">
    <citation type="journal article" date="2011" name="PLoS Pathog.">
        <title>Endophytic Life Strategies Decoded by Genome and Transcriptome Analyses of the Mutualistic Root Symbiont Piriformospora indica.</title>
        <authorList>
            <person name="Zuccaro A."/>
            <person name="Lahrmann U."/>
            <person name="Guldener U."/>
            <person name="Langen G."/>
            <person name="Pfiffi S."/>
            <person name="Biedenkopf D."/>
            <person name="Wong P."/>
            <person name="Samans B."/>
            <person name="Grimm C."/>
            <person name="Basiewicz M."/>
            <person name="Murat C."/>
            <person name="Martin F."/>
            <person name="Kogel K.H."/>
        </authorList>
    </citation>
    <scope>NUCLEOTIDE SEQUENCE [LARGE SCALE GENOMIC DNA]</scope>
    <source>
        <strain evidence="8 9">DSM 11827</strain>
    </source>
</reference>
<proteinExistence type="predicted"/>
<dbReference type="SMART" id="SM00271">
    <property type="entry name" value="DnaJ"/>
    <property type="match status" value="1"/>
</dbReference>
<dbReference type="OMA" id="PFAHFQH"/>
<dbReference type="AlphaFoldDB" id="G4TWZ2"/>
<dbReference type="InterPro" id="IPR036869">
    <property type="entry name" value="J_dom_sf"/>
</dbReference>
<dbReference type="Proteomes" id="UP000007148">
    <property type="component" value="Unassembled WGS sequence"/>
</dbReference>
<dbReference type="Pfam" id="PF00226">
    <property type="entry name" value="DnaJ"/>
    <property type="match status" value="1"/>
</dbReference>
<organism evidence="8 9">
    <name type="scientific">Serendipita indica (strain DSM 11827)</name>
    <name type="common">Root endophyte fungus</name>
    <name type="synonym">Piriformospora indica</name>
    <dbReference type="NCBI Taxonomy" id="1109443"/>
    <lineage>
        <taxon>Eukaryota</taxon>
        <taxon>Fungi</taxon>
        <taxon>Dikarya</taxon>
        <taxon>Basidiomycota</taxon>
        <taxon>Agaricomycotina</taxon>
        <taxon>Agaricomycetes</taxon>
        <taxon>Sebacinales</taxon>
        <taxon>Serendipitaceae</taxon>
        <taxon>Serendipita</taxon>
    </lineage>
</organism>
<dbReference type="InterPro" id="IPR011990">
    <property type="entry name" value="TPR-like_helical_dom_sf"/>
</dbReference>
<dbReference type="SUPFAM" id="SSF48452">
    <property type="entry name" value="TPR-like"/>
    <property type="match status" value="2"/>
</dbReference>
<protein>
    <submittedName>
        <fullName evidence="8">Related to interferon-induced double-stranded RNA-activated protein kinase inhibitor</fullName>
    </submittedName>
</protein>
<feature type="compositionally biased region" description="Low complexity" evidence="5">
    <location>
        <begin position="504"/>
        <end position="521"/>
    </location>
</feature>
<dbReference type="PANTHER" id="PTHR44140:SF2">
    <property type="entry name" value="LD25575P"/>
    <property type="match status" value="1"/>
</dbReference>
<name>G4TWZ2_SERID</name>
<feature type="compositionally biased region" description="Low complexity" evidence="5">
    <location>
        <begin position="30"/>
        <end position="54"/>
    </location>
</feature>
<feature type="domain" description="J" evidence="7">
    <location>
        <begin position="435"/>
        <end position="496"/>
    </location>
</feature>
<feature type="region of interest" description="Disordered" evidence="5">
    <location>
        <begin position="24"/>
        <end position="54"/>
    </location>
</feature>
<dbReference type="SUPFAM" id="SSF46565">
    <property type="entry name" value="Chaperone J-domain"/>
    <property type="match status" value="1"/>
</dbReference>
<keyword evidence="2 6" id="KW-0732">Signal</keyword>
<evidence type="ECO:0000256" key="4">
    <source>
        <dbReference type="PROSITE-ProRule" id="PRU00339"/>
    </source>
</evidence>
<evidence type="ECO:0000259" key="7">
    <source>
        <dbReference type="PROSITE" id="PS50076"/>
    </source>
</evidence>
<dbReference type="EMBL" id="CAFZ01000531">
    <property type="protein sequence ID" value="CCA75835.1"/>
    <property type="molecule type" value="Genomic_DNA"/>
</dbReference>
<dbReference type="InterPro" id="IPR001623">
    <property type="entry name" value="DnaJ_domain"/>
</dbReference>
<gene>
    <name evidence="8" type="ORF">PIIN_09823</name>
</gene>
<feature type="signal peptide" evidence="6">
    <location>
        <begin position="1"/>
        <end position="21"/>
    </location>
</feature>
<evidence type="ECO:0000313" key="8">
    <source>
        <dbReference type="EMBL" id="CCA75835.1"/>
    </source>
</evidence>
<evidence type="ECO:0000256" key="2">
    <source>
        <dbReference type="ARBA" id="ARBA00022729"/>
    </source>
</evidence>
<dbReference type="HOGENOM" id="CLU_015935_0_1_1"/>
<evidence type="ECO:0000256" key="1">
    <source>
        <dbReference type="ARBA" id="ARBA00004240"/>
    </source>
</evidence>
<feature type="repeat" description="TPR" evidence="4">
    <location>
        <begin position="55"/>
        <end position="88"/>
    </location>
</feature>
<dbReference type="STRING" id="1109443.G4TWZ2"/>
<keyword evidence="9" id="KW-1185">Reference proteome</keyword>
<dbReference type="GO" id="GO:0051087">
    <property type="term" value="F:protein-folding chaperone binding"/>
    <property type="evidence" value="ECO:0007669"/>
    <property type="project" value="TreeGrafter"/>
</dbReference>
<comment type="subcellular location">
    <subcellularLocation>
        <location evidence="1">Endoplasmic reticulum</location>
    </subcellularLocation>
</comment>